<feature type="compositionally biased region" description="Pro residues" evidence="1">
    <location>
        <begin position="287"/>
        <end position="310"/>
    </location>
</feature>
<feature type="compositionally biased region" description="Pro residues" evidence="1">
    <location>
        <begin position="194"/>
        <end position="211"/>
    </location>
</feature>
<reference evidence="2 3" key="1">
    <citation type="submission" date="2017-05" db="EMBL/GenBank/DDBJ databases">
        <title>The Genome Sequence of Tsuchiyaea wingfieldii DSM 27421.</title>
        <authorList>
            <person name="Cuomo C."/>
            <person name="Passer A."/>
            <person name="Billmyre B."/>
            <person name="Heitman J."/>
        </authorList>
    </citation>
    <scope>NUCLEOTIDE SEQUENCE [LARGE SCALE GENOMIC DNA]</scope>
    <source>
        <strain evidence="2 3">DSM 27421</strain>
    </source>
</reference>
<dbReference type="InterPro" id="IPR052660">
    <property type="entry name" value="Erythrocyte_Invasion_ImmMod"/>
</dbReference>
<feature type="compositionally biased region" description="Low complexity" evidence="1">
    <location>
        <begin position="1280"/>
        <end position="1292"/>
    </location>
</feature>
<feature type="compositionally biased region" description="Low complexity" evidence="1">
    <location>
        <begin position="1195"/>
        <end position="1214"/>
    </location>
</feature>
<gene>
    <name evidence="2" type="ORF">B9479_003769</name>
</gene>
<feature type="compositionally biased region" description="Low complexity" evidence="1">
    <location>
        <begin position="790"/>
        <end position="810"/>
    </location>
</feature>
<feature type="region of interest" description="Disordered" evidence="1">
    <location>
        <begin position="1"/>
        <end position="84"/>
    </location>
</feature>
<feature type="compositionally biased region" description="Basic and acidic residues" evidence="1">
    <location>
        <begin position="980"/>
        <end position="993"/>
    </location>
</feature>
<feature type="compositionally biased region" description="Pro residues" evidence="1">
    <location>
        <begin position="260"/>
        <end position="270"/>
    </location>
</feature>
<evidence type="ECO:0000313" key="3">
    <source>
        <dbReference type="Proteomes" id="UP000322245"/>
    </source>
</evidence>
<feature type="compositionally biased region" description="Low complexity" evidence="1">
    <location>
        <begin position="1149"/>
        <end position="1166"/>
    </location>
</feature>
<feature type="compositionally biased region" description="Pro residues" evidence="1">
    <location>
        <begin position="334"/>
        <end position="347"/>
    </location>
</feature>
<feature type="compositionally biased region" description="Low complexity" evidence="1">
    <location>
        <begin position="905"/>
        <end position="923"/>
    </location>
</feature>
<feature type="compositionally biased region" description="Polar residues" evidence="1">
    <location>
        <begin position="357"/>
        <end position="375"/>
    </location>
</feature>
<feature type="compositionally biased region" description="Basic and acidic residues" evidence="1">
    <location>
        <begin position="1303"/>
        <end position="1313"/>
    </location>
</feature>
<feature type="compositionally biased region" description="Basic and acidic residues" evidence="1">
    <location>
        <begin position="472"/>
        <end position="490"/>
    </location>
</feature>
<feature type="compositionally biased region" description="Polar residues" evidence="1">
    <location>
        <begin position="551"/>
        <end position="560"/>
    </location>
</feature>
<dbReference type="PANTHER" id="PTHR16021">
    <property type="entry name" value="MANSC DOMAIN CONTAINING PROTEIN 1"/>
    <property type="match status" value="1"/>
</dbReference>
<feature type="region of interest" description="Disordered" evidence="1">
    <location>
        <begin position="159"/>
        <end position="949"/>
    </location>
</feature>
<feature type="compositionally biased region" description="Gly residues" evidence="1">
    <location>
        <begin position="1106"/>
        <end position="1117"/>
    </location>
</feature>
<feature type="compositionally biased region" description="Low complexity" evidence="1">
    <location>
        <begin position="49"/>
        <end position="66"/>
    </location>
</feature>
<feature type="region of interest" description="Disordered" evidence="1">
    <location>
        <begin position="966"/>
        <end position="1313"/>
    </location>
</feature>
<feature type="compositionally biased region" description="Basic and acidic residues" evidence="1">
    <location>
        <begin position="872"/>
        <end position="886"/>
    </location>
</feature>
<dbReference type="PANTHER" id="PTHR16021:SF23">
    <property type="entry name" value="FI18411P1-RELATED"/>
    <property type="match status" value="1"/>
</dbReference>
<keyword evidence="3" id="KW-1185">Reference proteome</keyword>
<feature type="compositionally biased region" description="Low complexity" evidence="1">
    <location>
        <begin position="820"/>
        <end position="835"/>
    </location>
</feature>
<feature type="compositionally biased region" description="Low complexity" evidence="1">
    <location>
        <begin position="1054"/>
        <end position="1075"/>
    </location>
</feature>
<feature type="compositionally biased region" description="Low complexity" evidence="1">
    <location>
        <begin position="696"/>
        <end position="709"/>
    </location>
</feature>
<sequence>MPLIKKRQPRDGASFFHFDLASLRPRSRSSRTGTATPSPNPSPAPTPTSPAHSFSPFSNNANAKGSRGSGSRGHKSLNGMPSIQHVMDAYDIPAHPAPSSAELYKECEGRGKRGTMKLPVMMPPPSGSSYGYGYGYGGEGRKRDSWEMEWEVDEWARGPRVVVGGGSSTQPSTPDVPSFHDNRQRTQSMNPPVRLRPPPPEPPASAPPAPAHPREGWEGEEDALVMLSRLSGRVEGDGWGYGSKNAGGTAKRASHAYTYIPPPSRPPPPAREQSVRSWREARKSRTPIPPPPTSAPSQPPPAAPSRPPPSRAETQETKARSPHGPYSLAGHYIPPAPPPRGLPPQPPGAQGQVDRVVTTTITAGHSSSVVGTRYSTGPPIPRRSSARPSYPSSKPAFPAYLGDRSYGSFPANNSSTSLLDPSQPPPDYPYPSSSSSLKPRGLTVQDMFRARSSTASSGTPSVSAGAGGGVREWVKVDRRMESDDEREGKMEVINVPSENAPRSHGGGRGASASISPKSGTVGLPSEWSGSTRMKTPRDEHSMGFSALDENYLSQSLAKAQSSTSPPPPSAMHTRHTKTKPRANTSSSSFSSSHSASFSLSPSASAGPPTTTRHIPRKASSSARSVSSSNSSTSVVSGAVAAPGSRGGQVSGMDAVGGLPDFGALGSVVKGLRGRLGQKKGGEKVASPGSPGGTLYSPPNSQQSSQASLPSPYPHPQAQSQVHGQIQVQVDSQEGIARPWADRLAPAPLSPVKQQKEEVYIIPPSERSKIGEEGRSGSRSGRMEKMFGRGSSASASSASAPALVSAPAPVSGGREKEGYESTATASVSVAASDSTSECSLFFIPKPSSSSSSSAPAPSIQGQGQGQGQGAKLEGVKEEYRSEKEANAARHQSVHLMQEQRARNVFASLASPTPAPATTSNANANGSTSDKTAHPPSSFSPVNVNTSGDSLGLNGLNELVRPTALNGYTTQEWEEDEWANENAREQEEKERERKGLMPPPRPRTRGQGSISEEGAPAFSAFGAGAGSVPQSSAQAFLRSPPITPLPSQPSHAQTHPALPMTPATTPTTTISSSAAAAPDKRKKEGGEEKRLRRKPSGVGRAVGLEVELGGGAGEGGGKGSVRRKGSVSAGAGGSGPYPTPTTPNALAAFRSAISPSPSQSIPSTIPKAAPAPAPTPAPAPAPAPTTKPLPADPTPTRRPSSPSVLSTTPTSGSGSSADFIKEREEKERQRRALMDMWLDAKPIRGQKGSGTGTAPSAFGAGSGAGGGAGRKVSGGAGGGRPGTSTGQTSTSTSGEKQPLGCFRRASLDGRRLSGV</sequence>
<feature type="compositionally biased region" description="Pro residues" evidence="1">
    <location>
        <begin position="38"/>
        <end position="48"/>
    </location>
</feature>
<feature type="compositionally biased region" description="Low complexity" evidence="1">
    <location>
        <begin position="1095"/>
        <end position="1105"/>
    </location>
</feature>
<feature type="compositionally biased region" description="Low complexity" evidence="1">
    <location>
        <begin position="618"/>
        <end position="643"/>
    </location>
</feature>
<feature type="compositionally biased region" description="Gly residues" evidence="1">
    <location>
        <begin position="1258"/>
        <end position="1279"/>
    </location>
</feature>
<feature type="compositionally biased region" description="Basic and acidic residues" evidence="1">
    <location>
        <begin position="765"/>
        <end position="786"/>
    </location>
</feature>
<feature type="compositionally biased region" description="Low complexity" evidence="1">
    <location>
        <begin position="450"/>
        <end position="464"/>
    </location>
</feature>
<feature type="compositionally biased region" description="Basic and acidic residues" evidence="1">
    <location>
        <begin position="1217"/>
        <end position="1231"/>
    </location>
</feature>
<evidence type="ECO:0000313" key="2">
    <source>
        <dbReference type="EMBL" id="TYJ55497.1"/>
    </source>
</evidence>
<organism evidence="2 3">
    <name type="scientific">Cryptococcus floricola</name>
    <dbReference type="NCBI Taxonomy" id="2591691"/>
    <lineage>
        <taxon>Eukaryota</taxon>
        <taxon>Fungi</taxon>
        <taxon>Dikarya</taxon>
        <taxon>Basidiomycota</taxon>
        <taxon>Agaricomycotina</taxon>
        <taxon>Tremellomycetes</taxon>
        <taxon>Tremellales</taxon>
        <taxon>Cryptococcaceae</taxon>
        <taxon>Cryptococcus</taxon>
    </lineage>
</organism>
<feature type="compositionally biased region" description="Low complexity" evidence="1">
    <location>
        <begin position="382"/>
        <end position="395"/>
    </location>
</feature>
<dbReference type="EMBL" id="NIDF01000038">
    <property type="protein sequence ID" value="TYJ55497.1"/>
    <property type="molecule type" value="Genomic_DNA"/>
</dbReference>
<feature type="compositionally biased region" description="Polar residues" evidence="1">
    <location>
        <begin position="716"/>
        <end position="731"/>
    </location>
</feature>
<feature type="compositionally biased region" description="Low complexity" evidence="1">
    <location>
        <begin position="585"/>
        <end position="605"/>
    </location>
</feature>
<protein>
    <submittedName>
        <fullName evidence="2">Uncharacterized protein</fullName>
    </submittedName>
</protein>
<comment type="caution">
    <text evidence="2">The sequence shown here is derived from an EMBL/GenBank/DDBJ whole genome shotgun (WGS) entry which is preliminary data.</text>
</comment>
<feature type="compositionally biased region" description="Basic and acidic residues" evidence="1">
    <location>
        <begin position="1076"/>
        <end position="1088"/>
    </location>
</feature>
<feature type="compositionally biased region" description="Pro residues" evidence="1">
    <location>
        <begin position="1167"/>
        <end position="1191"/>
    </location>
</feature>
<feature type="compositionally biased region" description="Basic and acidic residues" evidence="1">
    <location>
        <begin position="273"/>
        <end position="283"/>
    </location>
</feature>
<feature type="compositionally biased region" description="Low complexity" evidence="1">
    <location>
        <begin position="845"/>
        <end position="860"/>
    </location>
</feature>
<proteinExistence type="predicted"/>
<dbReference type="Proteomes" id="UP000322245">
    <property type="component" value="Unassembled WGS sequence"/>
</dbReference>
<evidence type="ECO:0000256" key="1">
    <source>
        <dbReference type="SAM" id="MobiDB-lite"/>
    </source>
</evidence>
<name>A0A5D3AVQ5_9TREE</name>
<accession>A0A5D3AVQ5</accession>
<feature type="compositionally biased region" description="Polar residues" evidence="1">
    <location>
        <begin position="924"/>
        <end position="947"/>
    </location>
</feature>